<keyword evidence="2" id="KW-1185">Reference proteome</keyword>
<dbReference type="AlphaFoldDB" id="E0S6V5"/>
<proteinExistence type="predicted"/>
<dbReference type="RefSeq" id="XP_003072800.1">
    <property type="nucleotide sequence ID" value="XM_003072754.1"/>
</dbReference>
<dbReference type="EMBL" id="CP001945">
    <property type="protein sequence ID" value="ADM11440.1"/>
    <property type="molecule type" value="Genomic_DNA"/>
</dbReference>
<reference evidence="1 2" key="1">
    <citation type="journal article" date="2010" name="Nat. Commun.">
        <title>The complete sequence of the smallest known nuclear genome from the microsporidian Encephalitozoon intestinalis.</title>
        <authorList>
            <person name="Corradi N."/>
            <person name="Pombert J.-F."/>
            <person name="Farinelli L."/>
            <person name="Didier E.S."/>
            <person name="Keeling P.J."/>
        </authorList>
    </citation>
    <scope>NUCLEOTIDE SEQUENCE [LARGE SCALE GENOMIC DNA]</scope>
    <source>
        <strain evidence="1 2">ATCC 50506</strain>
    </source>
</reference>
<accession>E0S6V5</accession>
<reference evidence="1 2" key="2">
    <citation type="journal article" date="2012" name="Proc. Natl. Acad. Sci. U.S.A.">
        <title>Gain and loss of multiple functionally related, horizontally transferred genes in the reduced genomes of two microsporidian parasites.</title>
        <authorList>
            <person name="Pombert J.-F."/>
            <person name="Selman M."/>
            <person name="Burki F."/>
            <person name="Bardell F.T."/>
            <person name="Farinelli L."/>
            <person name="Solter L.F."/>
            <person name="Whitman D.W."/>
            <person name="Weiss L.M."/>
            <person name="Corradi N."/>
            <person name="Keeling P.J."/>
        </authorList>
    </citation>
    <scope>NUCLEOTIDE SEQUENCE [LARGE SCALE GENOMIC DNA]</scope>
    <source>
        <strain evidence="1 2">ATCC 50506</strain>
    </source>
</reference>
<organism evidence="1 2">
    <name type="scientific">Encephalitozoon intestinalis (strain ATCC 50506)</name>
    <name type="common">Microsporidian parasite</name>
    <name type="synonym">Septata intestinalis</name>
    <dbReference type="NCBI Taxonomy" id="876142"/>
    <lineage>
        <taxon>Eukaryota</taxon>
        <taxon>Fungi</taxon>
        <taxon>Fungi incertae sedis</taxon>
        <taxon>Microsporidia</taxon>
        <taxon>Unikaryonidae</taxon>
        <taxon>Encephalitozoon</taxon>
    </lineage>
</organism>
<protein>
    <submittedName>
        <fullName evidence="1">Uncharacterized protein</fullName>
    </submittedName>
</protein>
<dbReference type="VEuPathDB" id="MicrosporidiaDB:Eint_041530"/>
<dbReference type="HOGENOM" id="CLU_1107119_0_0_1"/>
<evidence type="ECO:0000313" key="1">
    <source>
        <dbReference type="EMBL" id="ADM11440.1"/>
    </source>
</evidence>
<sequence length="248" mass="28264">MEVKNGIDYVFRGSRDEVKQTFKFQGSAIVLTPYRSKCSGLAYLEDSEEIVMTPKMALERSFDKMKGGHVIVEDCELMDGFGYMEDLICLKRKGISFILLNAQKVPKFAENPVFISSNRYFIKATKDERYAAIFALCKIYKNVCIICKDVERMKMFSEIFKLNLDVVGHGDAVDGRSVVIVMDGLVNIKCEKLFYVGDKCKGMKTMVLDTSKIGKFLYRVRDVCNMLSPGVVRGKKELNINRFRGIEK</sequence>
<dbReference type="Proteomes" id="UP000002313">
    <property type="component" value="Chromosome IV"/>
</dbReference>
<dbReference type="KEGG" id="ein:Eint_041530"/>
<name>E0S6V5_ENCIT</name>
<dbReference type="OrthoDB" id="2190647at2759"/>
<dbReference type="GeneID" id="9699043"/>
<evidence type="ECO:0000313" key="2">
    <source>
        <dbReference type="Proteomes" id="UP000002313"/>
    </source>
</evidence>
<gene>
    <name evidence="1" type="ORF">Eint_041530</name>
</gene>